<keyword evidence="6" id="KW-1185">Reference proteome</keyword>
<keyword evidence="1 3" id="KW-0732">Signal</keyword>
<feature type="signal peptide" evidence="3">
    <location>
        <begin position="1"/>
        <end position="28"/>
    </location>
</feature>
<feature type="region of interest" description="Disordered" evidence="2">
    <location>
        <begin position="116"/>
        <end position="145"/>
    </location>
</feature>
<dbReference type="Pfam" id="PF12849">
    <property type="entry name" value="PBP_like_2"/>
    <property type="match status" value="1"/>
</dbReference>
<feature type="chain" id="PRO_5021841739" evidence="3">
    <location>
        <begin position="29"/>
        <end position="386"/>
    </location>
</feature>
<dbReference type="Proteomes" id="UP000317893">
    <property type="component" value="Unassembled WGS sequence"/>
</dbReference>
<accession>A0A542E1M0</accession>
<evidence type="ECO:0000256" key="1">
    <source>
        <dbReference type="ARBA" id="ARBA00022729"/>
    </source>
</evidence>
<sequence length="386" mass="39117">MRSLRMTLLTVAVAATALGTVGVAPALALPKSDKTADTLTFVGSDTIQYVDDALCAAINNNTFLDNPKPSTGAKDVCVNVHAFAGPGEAQTITAPADAYAGACTWSITPSAAPAGSTCSGAGKETAPVGSGAGAGRLEANPGGDASVDVSRASSYQCNSSTRPNLECYDFARDAVGFATNKPGLTLTVAQIQGIYNCSITSWSQIKSSLSGTIERFFPQTGSGTGSFFVSNFLGGVDPRLSTTCPATQVAENDGRPVTANGIVPFSAGSWIAQGNGVTPDVRSTVTIGKVQVGTTAFAPVSGTAGAFKPNTAAFNEGSAYPGARYVFHNIDTRSPSYAAALRFVGFDAAGKSALCSGKLSTTLKKYGFLPLAKVGTGGACRLNVAA</sequence>
<dbReference type="SUPFAM" id="SSF53850">
    <property type="entry name" value="Periplasmic binding protein-like II"/>
    <property type="match status" value="1"/>
</dbReference>
<dbReference type="PANTHER" id="PTHR30570:SF1">
    <property type="entry name" value="PHOSPHATE-BINDING PROTEIN PSTS"/>
    <property type="match status" value="1"/>
</dbReference>
<evidence type="ECO:0000256" key="3">
    <source>
        <dbReference type="SAM" id="SignalP"/>
    </source>
</evidence>
<dbReference type="AlphaFoldDB" id="A0A542E1M0"/>
<organism evidence="5 6">
    <name type="scientific">Lapillicoccus jejuensis</name>
    <dbReference type="NCBI Taxonomy" id="402171"/>
    <lineage>
        <taxon>Bacteria</taxon>
        <taxon>Bacillati</taxon>
        <taxon>Actinomycetota</taxon>
        <taxon>Actinomycetes</taxon>
        <taxon>Micrococcales</taxon>
        <taxon>Intrasporangiaceae</taxon>
        <taxon>Lapillicoccus</taxon>
    </lineage>
</organism>
<evidence type="ECO:0000256" key="2">
    <source>
        <dbReference type="SAM" id="MobiDB-lite"/>
    </source>
</evidence>
<reference evidence="5 6" key="1">
    <citation type="submission" date="2019-06" db="EMBL/GenBank/DDBJ databases">
        <title>Sequencing the genomes of 1000 actinobacteria strains.</title>
        <authorList>
            <person name="Klenk H.-P."/>
        </authorList>
    </citation>
    <scope>NUCLEOTIDE SEQUENCE [LARGE SCALE GENOMIC DNA]</scope>
    <source>
        <strain evidence="5 6">DSM 18607</strain>
    </source>
</reference>
<feature type="domain" description="PBP" evidence="4">
    <location>
        <begin position="115"/>
        <end position="280"/>
    </location>
</feature>
<dbReference type="InterPro" id="IPR024370">
    <property type="entry name" value="PBP_domain"/>
</dbReference>
<dbReference type="PANTHER" id="PTHR30570">
    <property type="entry name" value="PERIPLASMIC PHOSPHATE BINDING COMPONENT OF PHOSPHATE ABC TRANSPORTER"/>
    <property type="match status" value="1"/>
</dbReference>
<dbReference type="RefSeq" id="WP_141848526.1">
    <property type="nucleotide sequence ID" value="NZ_BAAAPR010000005.1"/>
</dbReference>
<evidence type="ECO:0000313" key="6">
    <source>
        <dbReference type="Proteomes" id="UP000317893"/>
    </source>
</evidence>
<name>A0A542E1M0_9MICO</name>
<dbReference type="InterPro" id="IPR050811">
    <property type="entry name" value="Phosphate_ABC_transporter"/>
</dbReference>
<comment type="caution">
    <text evidence="5">The sequence shown here is derived from an EMBL/GenBank/DDBJ whole genome shotgun (WGS) entry which is preliminary data.</text>
</comment>
<dbReference type="EMBL" id="VFMN01000001">
    <property type="protein sequence ID" value="TQJ09104.1"/>
    <property type="molecule type" value="Genomic_DNA"/>
</dbReference>
<evidence type="ECO:0000313" key="5">
    <source>
        <dbReference type="EMBL" id="TQJ09104.1"/>
    </source>
</evidence>
<proteinExistence type="predicted"/>
<gene>
    <name evidence="5" type="ORF">FB458_2210</name>
</gene>
<evidence type="ECO:0000259" key="4">
    <source>
        <dbReference type="Pfam" id="PF12849"/>
    </source>
</evidence>
<protein>
    <submittedName>
        <fullName evidence="5">Phosphate transport system substrate-binding protein</fullName>
    </submittedName>
</protein>
<dbReference type="OrthoDB" id="3636760at2"/>
<dbReference type="Gene3D" id="3.40.190.10">
    <property type="entry name" value="Periplasmic binding protein-like II"/>
    <property type="match status" value="1"/>
</dbReference>